<dbReference type="Pfam" id="PF07995">
    <property type="entry name" value="GSDH"/>
    <property type="match status" value="1"/>
</dbReference>
<proteinExistence type="predicted"/>
<reference evidence="2" key="1">
    <citation type="submission" date="2018-05" db="EMBL/GenBank/DDBJ databases">
        <authorList>
            <person name="Lanie J.A."/>
            <person name="Ng W.-L."/>
            <person name="Kazmierczak K.M."/>
            <person name="Andrzejewski T.M."/>
            <person name="Davidsen T.M."/>
            <person name="Wayne K.J."/>
            <person name="Tettelin H."/>
            <person name="Glass J.I."/>
            <person name="Rusch D."/>
            <person name="Podicherti R."/>
            <person name="Tsui H.-C.T."/>
            <person name="Winkler M.E."/>
        </authorList>
    </citation>
    <scope>NUCLEOTIDE SEQUENCE</scope>
</reference>
<dbReference type="PANTHER" id="PTHR19328:SF75">
    <property type="entry name" value="ALDOSE SUGAR DEHYDROGENASE YLII"/>
    <property type="match status" value="1"/>
</dbReference>
<evidence type="ECO:0000259" key="1">
    <source>
        <dbReference type="Pfam" id="PF07995"/>
    </source>
</evidence>
<dbReference type="InterPro" id="IPR011041">
    <property type="entry name" value="Quinoprot_gluc/sorb_DH_b-prop"/>
</dbReference>
<dbReference type="PANTHER" id="PTHR19328">
    <property type="entry name" value="HEDGEHOG-INTERACTING PROTEIN"/>
    <property type="match status" value="1"/>
</dbReference>
<gene>
    <name evidence="2" type="ORF">METZ01_LOCUS211340</name>
</gene>
<dbReference type="SUPFAM" id="SSF50952">
    <property type="entry name" value="Soluble quinoprotein glucose dehydrogenase"/>
    <property type="match status" value="1"/>
</dbReference>
<dbReference type="InterPro" id="IPR012938">
    <property type="entry name" value="Glc/Sorbosone_DH"/>
</dbReference>
<accession>A0A382F627</accession>
<dbReference type="Gene3D" id="2.120.10.30">
    <property type="entry name" value="TolB, C-terminal domain"/>
    <property type="match status" value="1"/>
</dbReference>
<name>A0A382F627_9ZZZZ</name>
<protein>
    <recommendedName>
        <fullName evidence="1">Glucose/Sorbosone dehydrogenase domain-containing protein</fullName>
    </recommendedName>
</protein>
<organism evidence="2">
    <name type="scientific">marine metagenome</name>
    <dbReference type="NCBI Taxonomy" id="408172"/>
    <lineage>
        <taxon>unclassified sequences</taxon>
        <taxon>metagenomes</taxon>
        <taxon>ecological metagenomes</taxon>
    </lineage>
</organism>
<evidence type="ECO:0000313" key="2">
    <source>
        <dbReference type="EMBL" id="SVB58486.1"/>
    </source>
</evidence>
<feature type="domain" description="Glucose/Sorbosone dehydrogenase" evidence="1">
    <location>
        <begin position="41"/>
        <end position="375"/>
    </location>
</feature>
<sequence length="380" mass="42814">MHYFCKTIHKHLVVCCVLFFISSSALSVTYQINQIVSGLGVPWGMTFHSANEILFTERQGRLGIINLDNGKVFYLSGLPKILAKGQGGLMDVVRVTEGKIGDWVYFTYVKPIDNKGNGETTLARAHITSEGIFDWQDLLVTHTLFGVIFDVTGVAWGNDRHFGSRIAFDDNYLYFSIGDRGNRPNAQNLETHSGSILRLNFDGTVPPDNPFIKDDSARNEIWSYGHRNPQGIVWDDVNQRLWSIEHGPRGGDELNLINRGRNYGWPVISYGKEYASFSSVGEGTHKEGMEQPKKFYIPSIAPGSLMLYRGEAFPEWKGDLFAGALALRHLNRIDLNNEGDVVAEERLFENLDERIRALLQSPEGWIYFSTDSGNIYVIKP</sequence>
<dbReference type="InterPro" id="IPR011042">
    <property type="entry name" value="6-blade_b-propeller_TolB-like"/>
</dbReference>
<dbReference type="AlphaFoldDB" id="A0A382F627"/>
<dbReference type="EMBL" id="UINC01048216">
    <property type="protein sequence ID" value="SVB58486.1"/>
    <property type="molecule type" value="Genomic_DNA"/>
</dbReference>